<reference evidence="1 2" key="1">
    <citation type="submission" date="2016-12" db="EMBL/GenBank/DDBJ databases">
        <title>Marinobacter lutaoensis whole genome sequencing.</title>
        <authorList>
            <person name="Verma A."/>
            <person name="Krishnamurthi S."/>
        </authorList>
    </citation>
    <scope>NUCLEOTIDE SEQUENCE [LARGE SCALE GENOMIC DNA]</scope>
    <source>
        <strain evidence="1 2">T5054</strain>
    </source>
</reference>
<dbReference type="Proteomes" id="UP000189339">
    <property type="component" value="Unassembled WGS sequence"/>
</dbReference>
<dbReference type="OrthoDB" id="6367542at2"/>
<proteinExistence type="predicted"/>
<dbReference type="EMBL" id="MSCW01000005">
    <property type="protein sequence ID" value="ONF44148.1"/>
    <property type="molecule type" value="Genomic_DNA"/>
</dbReference>
<protein>
    <submittedName>
        <fullName evidence="1">Uncharacterized protein</fullName>
    </submittedName>
</protein>
<accession>A0A1V2DTY9</accession>
<sequence length="109" mass="13129">MQTLLFIFTLLLALVSAYLWWQVRMQRRTIENMLTEESLDNLEEAPEMILTLRIRDPLVLAKRESRSARILADRLPVMVTKMVYQEVMRELEQELQSRDIDVDMRIEYR</sequence>
<keyword evidence="2" id="KW-1185">Reference proteome</keyword>
<evidence type="ECO:0000313" key="1">
    <source>
        <dbReference type="EMBL" id="ONF44148.1"/>
    </source>
</evidence>
<name>A0A1V2DTY9_9GAMM</name>
<dbReference type="AlphaFoldDB" id="A0A1V2DTY9"/>
<organism evidence="1 2">
    <name type="scientific">Marinobacter lutaoensis</name>
    <dbReference type="NCBI Taxonomy" id="135739"/>
    <lineage>
        <taxon>Bacteria</taxon>
        <taxon>Pseudomonadati</taxon>
        <taxon>Pseudomonadota</taxon>
        <taxon>Gammaproteobacteria</taxon>
        <taxon>Pseudomonadales</taxon>
        <taxon>Marinobacteraceae</taxon>
        <taxon>Marinobacter</taxon>
    </lineage>
</organism>
<dbReference type="RefSeq" id="WP_076724027.1">
    <property type="nucleotide sequence ID" value="NZ_JABWTC010000010.1"/>
</dbReference>
<dbReference type="STRING" id="135739.BTO32_07640"/>
<evidence type="ECO:0000313" key="2">
    <source>
        <dbReference type="Proteomes" id="UP000189339"/>
    </source>
</evidence>
<comment type="caution">
    <text evidence="1">The sequence shown here is derived from an EMBL/GenBank/DDBJ whole genome shotgun (WGS) entry which is preliminary data.</text>
</comment>
<gene>
    <name evidence="1" type="ORF">BTO32_07640</name>
</gene>